<organism evidence="1 2">
    <name type="scientific">Xylaria curta</name>
    <dbReference type="NCBI Taxonomy" id="42375"/>
    <lineage>
        <taxon>Eukaryota</taxon>
        <taxon>Fungi</taxon>
        <taxon>Dikarya</taxon>
        <taxon>Ascomycota</taxon>
        <taxon>Pezizomycotina</taxon>
        <taxon>Sordariomycetes</taxon>
        <taxon>Xylariomycetidae</taxon>
        <taxon>Xylariales</taxon>
        <taxon>Xylariaceae</taxon>
        <taxon>Xylaria</taxon>
    </lineage>
</organism>
<accession>A0ACC1NQ46</accession>
<dbReference type="Proteomes" id="UP001143856">
    <property type="component" value="Unassembled WGS sequence"/>
</dbReference>
<dbReference type="EMBL" id="JAPDGR010001624">
    <property type="protein sequence ID" value="KAJ2980933.1"/>
    <property type="molecule type" value="Genomic_DNA"/>
</dbReference>
<name>A0ACC1NQ46_9PEZI</name>
<sequence length="113" mass="12129">MAADERTPLLANGDGDNNGNGQPAEQTKAKTAEAAAHRTIFGPANRILLAGFLMSFTLGITQVPIVYVFRLMECDIFYTHNPSLGGRPTSAATAARSTPARRYSSPCSACRRR</sequence>
<protein>
    <submittedName>
        <fullName evidence="1">Uncharacterized protein</fullName>
    </submittedName>
</protein>
<proteinExistence type="predicted"/>
<comment type="caution">
    <text evidence="1">The sequence shown here is derived from an EMBL/GenBank/DDBJ whole genome shotgun (WGS) entry which is preliminary data.</text>
</comment>
<reference evidence="1" key="1">
    <citation type="submission" date="2022-10" db="EMBL/GenBank/DDBJ databases">
        <title>Genome Sequence of Xylaria curta.</title>
        <authorList>
            <person name="Buettner E."/>
        </authorList>
    </citation>
    <scope>NUCLEOTIDE SEQUENCE</scope>
    <source>
        <strain evidence="1">Babe10</strain>
    </source>
</reference>
<evidence type="ECO:0000313" key="2">
    <source>
        <dbReference type="Proteomes" id="UP001143856"/>
    </source>
</evidence>
<gene>
    <name evidence="1" type="ORF">NUW58_g6815</name>
</gene>
<keyword evidence="2" id="KW-1185">Reference proteome</keyword>
<evidence type="ECO:0000313" key="1">
    <source>
        <dbReference type="EMBL" id="KAJ2980933.1"/>
    </source>
</evidence>